<dbReference type="STRING" id="642492.Clole_1853"/>
<dbReference type="InterPro" id="IPR003615">
    <property type="entry name" value="HNH_nuc"/>
</dbReference>
<comment type="similarity">
    <text evidence="3">Belongs to the HNH nuclease family.</text>
</comment>
<accession>F2JNC1</accession>
<proteinExistence type="inferred from homology"/>
<dbReference type="eggNOG" id="COG1403">
    <property type="taxonomic scope" value="Bacteria"/>
</dbReference>
<protein>
    <recommendedName>
        <fullName evidence="4">Putative HNH nuclease YajD</fullName>
    </recommendedName>
</protein>
<evidence type="ECO:0000313" key="7">
    <source>
        <dbReference type="Proteomes" id="UP000008467"/>
    </source>
</evidence>
<dbReference type="EMBL" id="CP002582">
    <property type="protein sequence ID" value="ADZ83575.1"/>
    <property type="molecule type" value="Genomic_DNA"/>
</dbReference>
<dbReference type="GO" id="GO:0005829">
    <property type="term" value="C:cytosol"/>
    <property type="evidence" value="ECO:0007669"/>
    <property type="project" value="TreeGrafter"/>
</dbReference>
<evidence type="ECO:0000256" key="2">
    <source>
        <dbReference type="ARBA" id="ARBA00022801"/>
    </source>
</evidence>
<dbReference type="GO" id="GO:0003676">
    <property type="term" value="F:nucleic acid binding"/>
    <property type="evidence" value="ECO:0007669"/>
    <property type="project" value="InterPro"/>
</dbReference>
<dbReference type="SUPFAM" id="SSF52540">
    <property type="entry name" value="P-loop containing nucleoside triphosphate hydrolases"/>
    <property type="match status" value="1"/>
</dbReference>
<name>F2JNC1_CELLD</name>
<dbReference type="InterPro" id="IPR027417">
    <property type="entry name" value="P-loop_NTPase"/>
</dbReference>
<dbReference type="PANTHER" id="PTHR41286">
    <property type="entry name" value="HNH NUCLEASE YAJD-RELATED"/>
    <property type="match status" value="1"/>
</dbReference>
<evidence type="ECO:0000256" key="4">
    <source>
        <dbReference type="ARBA" id="ARBA00040194"/>
    </source>
</evidence>
<dbReference type="GO" id="GO:0004519">
    <property type="term" value="F:endonuclease activity"/>
    <property type="evidence" value="ECO:0007669"/>
    <property type="project" value="UniProtKB-KW"/>
</dbReference>
<keyword evidence="1" id="KW-0540">Nuclease</keyword>
<feature type="domain" description="HNH" evidence="5">
    <location>
        <begin position="30"/>
        <end position="81"/>
    </location>
</feature>
<evidence type="ECO:0000259" key="5">
    <source>
        <dbReference type="Pfam" id="PF01844"/>
    </source>
</evidence>
<reference evidence="6 7" key="1">
    <citation type="journal article" date="2011" name="J. Bacteriol.">
        <title>Complete genome sequence of the cellulose-degrading bacterium Cellulosilyticum lentocellum.</title>
        <authorList>
            <consortium name="US DOE Joint Genome Institute"/>
            <person name="Miller D.A."/>
            <person name="Suen G."/>
            <person name="Bruce D."/>
            <person name="Copeland A."/>
            <person name="Cheng J.F."/>
            <person name="Detter C."/>
            <person name="Goodwin L.A."/>
            <person name="Han C.S."/>
            <person name="Hauser L.J."/>
            <person name="Land M.L."/>
            <person name="Lapidus A."/>
            <person name="Lucas S."/>
            <person name="Meincke L."/>
            <person name="Pitluck S."/>
            <person name="Tapia R."/>
            <person name="Teshima H."/>
            <person name="Woyke T."/>
            <person name="Fox B.G."/>
            <person name="Angert E.R."/>
            <person name="Currie C.R."/>
        </authorList>
    </citation>
    <scope>NUCLEOTIDE SEQUENCE [LARGE SCALE GENOMIC DNA]</scope>
    <source>
        <strain evidence="7">ATCC 49066 / DSM 5427 / NCIMB 11756 / RHM5</strain>
    </source>
</reference>
<organism evidence="6 7">
    <name type="scientific">Cellulosilyticum lentocellum (strain ATCC 49066 / DSM 5427 / NCIMB 11756 / RHM5)</name>
    <name type="common">Clostridium lentocellum</name>
    <dbReference type="NCBI Taxonomy" id="642492"/>
    <lineage>
        <taxon>Bacteria</taxon>
        <taxon>Bacillati</taxon>
        <taxon>Bacillota</taxon>
        <taxon>Clostridia</taxon>
        <taxon>Lachnospirales</taxon>
        <taxon>Cellulosilyticaceae</taxon>
        <taxon>Cellulosilyticum</taxon>
    </lineage>
</organism>
<dbReference type="Proteomes" id="UP000008467">
    <property type="component" value="Chromosome"/>
</dbReference>
<keyword evidence="2" id="KW-0378">Hydrolase</keyword>
<gene>
    <name evidence="6" type="ordered locus">Clole_1853</name>
</gene>
<sequence>MAQEFSKKFYKSSEWLTLREQILLERGAICEKCGQAITESKHIQLHHIKELTIQNIDDVMTTLNPKNILVLCQTCHNMIHGRYCKGAVRKVKPKKVNIVYGPPMAGKTSLVMDYMQPGDLIVDMDRLYKAMSFMPMYNKPNQIKFNVLAVRNLLLDHIKTRYGSFTNAWIVGGYANKVDRERLAKELGAELIFVEASKEDCYYRLEYCNDYRQEHQEEWREYIDKWFEEYRK</sequence>
<dbReference type="PANTHER" id="PTHR41286:SF1">
    <property type="entry name" value="HNH NUCLEASE YAJD-RELATED"/>
    <property type="match status" value="1"/>
</dbReference>
<dbReference type="AlphaFoldDB" id="F2JNC1"/>
<keyword evidence="6" id="KW-0255">Endonuclease</keyword>
<dbReference type="Gene3D" id="1.10.30.50">
    <property type="match status" value="1"/>
</dbReference>
<dbReference type="GO" id="GO:0008270">
    <property type="term" value="F:zinc ion binding"/>
    <property type="evidence" value="ECO:0007669"/>
    <property type="project" value="InterPro"/>
</dbReference>
<dbReference type="CDD" id="cd00085">
    <property type="entry name" value="HNHc"/>
    <property type="match status" value="1"/>
</dbReference>
<dbReference type="Pfam" id="PF01844">
    <property type="entry name" value="HNH"/>
    <property type="match status" value="1"/>
</dbReference>
<keyword evidence="7" id="KW-1185">Reference proteome</keyword>
<dbReference type="HOGENOM" id="CLU_1178605_0_0_9"/>
<evidence type="ECO:0000256" key="3">
    <source>
        <dbReference type="ARBA" id="ARBA00038412"/>
    </source>
</evidence>
<evidence type="ECO:0000313" key="6">
    <source>
        <dbReference type="EMBL" id="ADZ83575.1"/>
    </source>
</evidence>
<dbReference type="GO" id="GO:0016787">
    <property type="term" value="F:hydrolase activity"/>
    <property type="evidence" value="ECO:0007669"/>
    <property type="project" value="UniProtKB-KW"/>
</dbReference>
<dbReference type="KEGG" id="cle:Clole_1853"/>
<evidence type="ECO:0000256" key="1">
    <source>
        <dbReference type="ARBA" id="ARBA00022722"/>
    </source>
</evidence>
<dbReference type="InterPro" id="IPR002711">
    <property type="entry name" value="HNH"/>
</dbReference>